<dbReference type="AlphaFoldDB" id="A0A437RD53"/>
<organism evidence="1 2">
    <name type="scientific">Rubrivivax rivuli</name>
    <dbReference type="NCBI Taxonomy" id="1862385"/>
    <lineage>
        <taxon>Bacteria</taxon>
        <taxon>Pseudomonadati</taxon>
        <taxon>Pseudomonadota</taxon>
        <taxon>Betaproteobacteria</taxon>
        <taxon>Burkholderiales</taxon>
        <taxon>Sphaerotilaceae</taxon>
        <taxon>Rubrivivax</taxon>
    </lineage>
</organism>
<dbReference type="EMBL" id="SACR01000005">
    <property type="protein sequence ID" value="RVU44674.1"/>
    <property type="molecule type" value="Genomic_DNA"/>
</dbReference>
<proteinExistence type="predicted"/>
<evidence type="ECO:0000313" key="2">
    <source>
        <dbReference type="Proteomes" id="UP000285575"/>
    </source>
</evidence>
<keyword evidence="2" id="KW-1185">Reference proteome</keyword>
<dbReference type="OrthoDB" id="9087338at2"/>
<dbReference type="Proteomes" id="UP000285575">
    <property type="component" value="Unassembled WGS sequence"/>
</dbReference>
<protein>
    <submittedName>
        <fullName evidence="1">Uncharacterized protein</fullName>
    </submittedName>
</protein>
<reference evidence="1 2" key="1">
    <citation type="submission" date="2019-01" db="EMBL/GenBank/DDBJ databases">
        <authorList>
            <person name="Chen W.-M."/>
        </authorList>
    </citation>
    <scope>NUCLEOTIDE SEQUENCE [LARGE SCALE GENOMIC DNA]</scope>
    <source>
        <strain evidence="1 2">KYPY4</strain>
    </source>
</reference>
<evidence type="ECO:0000313" key="1">
    <source>
        <dbReference type="EMBL" id="RVU44674.1"/>
    </source>
</evidence>
<sequence length="228" mass="25668">MRISIETGRELFDINNALRDQAQLAGCLSVLDEVVRTNGDLSNQVKPRYRFTERYDDLKRCLLLDGFLIRERELVPIDPSISDSAPIEDDLVAGIKSTDLDPGGDIVSKLNDSAESFRRNPPDYNACLTNARVALEAIAREIACRRFHSDPLAYDPTKWGSIVAHLRKQDFFTAEEERGLAGVYAFLSPGAHRPIGLTEEEACRLGRSMALSMCWYLMKRYADHESTL</sequence>
<accession>A0A437RD53</accession>
<gene>
    <name evidence="1" type="ORF">EOE66_16625</name>
</gene>
<comment type="caution">
    <text evidence="1">The sequence shown here is derived from an EMBL/GenBank/DDBJ whole genome shotgun (WGS) entry which is preliminary data.</text>
</comment>
<name>A0A437RD53_9BURK</name>